<dbReference type="AlphaFoldDB" id="A0A5B7K7G7"/>
<feature type="compositionally biased region" description="Basic and acidic residues" evidence="1">
    <location>
        <begin position="63"/>
        <end position="75"/>
    </location>
</feature>
<evidence type="ECO:0000256" key="1">
    <source>
        <dbReference type="SAM" id="MobiDB-lite"/>
    </source>
</evidence>
<comment type="caution">
    <text evidence="2">The sequence shown here is derived from an EMBL/GenBank/DDBJ whole genome shotgun (WGS) entry which is preliminary data.</text>
</comment>
<sequence>MDGGSPREGVLSPGYVYGGIRPSMIVSLGGKSLTRSSWSPSGGKTWGVLQEGRPRSPSEYQQEESHNASDNRNLHKVLQDSVRRKSFTEINLGVLQEGRLWESFTENQQVVSYRSSSDSRTNQEVLREGIPRNPLNTLGFLQEGIPGKSFRVSIVLQITGEFTNSFRTQ</sequence>
<reference evidence="2 3" key="1">
    <citation type="submission" date="2019-05" db="EMBL/GenBank/DDBJ databases">
        <title>Another draft genome of Portunus trituberculatus and its Hox gene families provides insights of decapod evolution.</title>
        <authorList>
            <person name="Jeong J.-H."/>
            <person name="Song I."/>
            <person name="Kim S."/>
            <person name="Choi T."/>
            <person name="Kim D."/>
            <person name="Ryu S."/>
            <person name="Kim W."/>
        </authorList>
    </citation>
    <scope>NUCLEOTIDE SEQUENCE [LARGE SCALE GENOMIC DNA]</scope>
    <source>
        <tissue evidence="2">Muscle</tissue>
    </source>
</reference>
<feature type="region of interest" description="Disordered" evidence="1">
    <location>
        <begin position="31"/>
        <end position="75"/>
    </location>
</feature>
<evidence type="ECO:0000313" key="2">
    <source>
        <dbReference type="EMBL" id="MPD04941.1"/>
    </source>
</evidence>
<gene>
    <name evidence="2" type="ORF">E2C01_100655</name>
</gene>
<protein>
    <submittedName>
        <fullName evidence="2">Uncharacterized protein</fullName>
    </submittedName>
</protein>
<proteinExistence type="predicted"/>
<feature type="compositionally biased region" description="Polar residues" evidence="1">
    <location>
        <begin position="33"/>
        <end position="42"/>
    </location>
</feature>
<evidence type="ECO:0000313" key="3">
    <source>
        <dbReference type="Proteomes" id="UP000324222"/>
    </source>
</evidence>
<keyword evidence="3" id="KW-1185">Reference proteome</keyword>
<accession>A0A5B7K7G7</accession>
<organism evidence="2 3">
    <name type="scientific">Portunus trituberculatus</name>
    <name type="common">Swimming crab</name>
    <name type="synonym">Neptunus trituberculatus</name>
    <dbReference type="NCBI Taxonomy" id="210409"/>
    <lineage>
        <taxon>Eukaryota</taxon>
        <taxon>Metazoa</taxon>
        <taxon>Ecdysozoa</taxon>
        <taxon>Arthropoda</taxon>
        <taxon>Crustacea</taxon>
        <taxon>Multicrustacea</taxon>
        <taxon>Malacostraca</taxon>
        <taxon>Eumalacostraca</taxon>
        <taxon>Eucarida</taxon>
        <taxon>Decapoda</taxon>
        <taxon>Pleocyemata</taxon>
        <taxon>Brachyura</taxon>
        <taxon>Eubrachyura</taxon>
        <taxon>Portunoidea</taxon>
        <taxon>Portunidae</taxon>
        <taxon>Portuninae</taxon>
        <taxon>Portunus</taxon>
    </lineage>
</organism>
<dbReference type="Proteomes" id="UP000324222">
    <property type="component" value="Unassembled WGS sequence"/>
</dbReference>
<name>A0A5B7K7G7_PORTR</name>
<dbReference type="EMBL" id="VSRR010143622">
    <property type="protein sequence ID" value="MPD04941.1"/>
    <property type="molecule type" value="Genomic_DNA"/>
</dbReference>